<proteinExistence type="predicted"/>
<feature type="transmembrane region" description="Helical" evidence="6">
    <location>
        <begin position="318"/>
        <end position="337"/>
    </location>
</feature>
<dbReference type="InterPro" id="IPR004853">
    <property type="entry name" value="Sugar_P_trans_dom"/>
</dbReference>
<evidence type="ECO:0000259" key="7">
    <source>
        <dbReference type="Pfam" id="PF03151"/>
    </source>
</evidence>
<keyword evidence="3 6" id="KW-1133">Transmembrane helix</keyword>
<feature type="compositionally biased region" description="Basic and acidic residues" evidence="5">
    <location>
        <begin position="1"/>
        <end position="14"/>
    </location>
</feature>
<feature type="domain" description="Sugar phosphate transporter" evidence="7">
    <location>
        <begin position="47"/>
        <end position="335"/>
    </location>
</feature>
<accession>A0AB34K2D9</accession>
<evidence type="ECO:0000256" key="4">
    <source>
        <dbReference type="ARBA" id="ARBA00023136"/>
    </source>
</evidence>
<dbReference type="PANTHER" id="PTHR11132">
    <property type="entry name" value="SOLUTE CARRIER FAMILY 35"/>
    <property type="match status" value="1"/>
</dbReference>
<organism evidence="8 9">
    <name type="scientific">Prymnesium parvum</name>
    <name type="common">Toxic golden alga</name>
    <dbReference type="NCBI Taxonomy" id="97485"/>
    <lineage>
        <taxon>Eukaryota</taxon>
        <taxon>Haptista</taxon>
        <taxon>Haptophyta</taxon>
        <taxon>Prymnesiophyceae</taxon>
        <taxon>Prymnesiales</taxon>
        <taxon>Prymnesiaceae</taxon>
        <taxon>Prymnesium</taxon>
    </lineage>
</organism>
<feature type="transmembrane region" description="Helical" evidence="6">
    <location>
        <begin position="74"/>
        <end position="97"/>
    </location>
</feature>
<comment type="caution">
    <text evidence="8">The sequence shown here is derived from an EMBL/GenBank/DDBJ whole genome shotgun (WGS) entry which is preliminary data.</text>
</comment>
<dbReference type="InterPro" id="IPR050186">
    <property type="entry name" value="TPT_transporter"/>
</dbReference>
<evidence type="ECO:0000313" key="9">
    <source>
        <dbReference type="Proteomes" id="UP001515480"/>
    </source>
</evidence>
<dbReference type="Proteomes" id="UP001515480">
    <property type="component" value="Unassembled WGS sequence"/>
</dbReference>
<keyword evidence="2 6" id="KW-0812">Transmembrane</keyword>
<keyword evidence="9" id="KW-1185">Reference proteome</keyword>
<keyword evidence="4 6" id="KW-0472">Membrane</keyword>
<protein>
    <recommendedName>
        <fullName evidence="7">Sugar phosphate transporter domain-containing protein</fullName>
    </recommendedName>
</protein>
<evidence type="ECO:0000256" key="3">
    <source>
        <dbReference type="ARBA" id="ARBA00022989"/>
    </source>
</evidence>
<feature type="transmembrane region" description="Helical" evidence="6">
    <location>
        <begin position="170"/>
        <end position="187"/>
    </location>
</feature>
<evidence type="ECO:0000256" key="2">
    <source>
        <dbReference type="ARBA" id="ARBA00022692"/>
    </source>
</evidence>
<dbReference type="EMBL" id="JBGBPQ010000002">
    <property type="protein sequence ID" value="KAL1528360.1"/>
    <property type="molecule type" value="Genomic_DNA"/>
</dbReference>
<feature type="transmembrane region" description="Helical" evidence="6">
    <location>
        <begin position="118"/>
        <end position="138"/>
    </location>
</feature>
<sequence length="342" mass="37658">MARQPQDEAAREEDTLLADEDQATDQSDLAEERRQKPSIVEPLLTVVYCVAYLLVGPALILTNKQILKDIGFGYPMMVSGIGQASSAIGAAVVIRVLRLQPLTQAHQVRWSFFVRNMGVVGAATAASLCFGNAGYLYLTVSFVQILKAFTPVFVVAMLFCTGVETPSKRVCFAVLMICVGTSIASAGEAHFDALGLLIMLCAETCEAIRLVLTQKLLNNLKFPAMEGLYYMAPICTIWMWGLASVIELPTVLRNGHFALVQLHPFTFFWAMFLGFAVNVASFLVIKRTSSVMLKLMGTARNAGLVLFSAIFLEETITTTQAFGYGVCLFFFCLYNYYKLNHL</sequence>
<evidence type="ECO:0000256" key="1">
    <source>
        <dbReference type="ARBA" id="ARBA00004141"/>
    </source>
</evidence>
<feature type="region of interest" description="Disordered" evidence="5">
    <location>
        <begin position="1"/>
        <end position="33"/>
    </location>
</feature>
<feature type="transmembrane region" description="Helical" evidence="6">
    <location>
        <begin position="292"/>
        <end position="312"/>
    </location>
</feature>
<dbReference type="AlphaFoldDB" id="A0AB34K2D9"/>
<feature type="transmembrane region" description="Helical" evidence="6">
    <location>
        <begin position="144"/>
        <end position="163"/>
    </location>
</feature>
<dbReference type="GO" id="GO:0016020">
    <property type="term" value="C:membrane"/>
    <property type="evidence" value="ECO:0007669"/>
    <property type="project" value="UniProtKB-SubCell"/>
</dbReference>
<evidence type="ECO:0000313" key="8">
    <source>
        <dbReference type="EMBL" id="KAL1528360.1"/>
    </source>
</evidence>
<dbReference type="Pfam" id="PF03151">
    <property type="entry name" value="TPT"/>
    <property type="match status" value="1"/>
</dbReference>
<gene>
    <name evidence="8" type="ORF">AB1Y20_009713</name>
</gene>
<evidence type="ECO:0000256" key="5">
    <source>
        <dbReference type="SAM" id="MobiDB-lite"/>
    </source>
</evidence>
<evidence type="ECO:0000256" key="6">
    <source>
        <dbReference type="SAM" id="Phobius"/>
    </source>
</evidence>
<comment type="subcellular location">
    <subcellularLocation>
        <location evidence="1">Membrane</location>
        <topology evidence="1">Multi-pass membrane protein</topology>
    </subcellularLocation>
</comment>
<feature type="transmembrane region" description="Helical" evidence="6">
    <location>
        <begin position="266"/>
        <end position="285"/>
    </location>
</feature>
<feature type="transmembrane region" description="Helical" evidence="6">
    <location>
        <begin position="228"/>
        <end position="246"/>
    </location>
</feature>
<feature type="transmembrane region" description="Helical" evidence="6">
    <location>
        <begin position="193"/>
        <end position="212"/>
    </location>
</feature>
<name>A0AB34K2D9_PRYPA</name>
<feature type="transmembrane region" description="Helical" evidence="6">
    <location>
        <begin position="43"/>
        <end position="62"/>
    </location>
</feature>
<reference evidence="8 9" key="1">
    <citation type="journal article" date="2024" name="Science">
        <title>Giant polyketide synthase enzymes in the biosynthesis of giant marine polyether toxins.</title>
        <authorList>
            <person name="Fallon T.R."/>
            <person name="Shende V.V."/>
            <person name="Wierzbicki I.H."/>
            <person name="Pendleton A.L."/>
            <person name="Watervoot N.F."/>
            <person name="Auber R.P."/>
            <person name="Gonzalez D.J."/>
            <person name="Wisecaver J.H."/>
            <person name="Moore B.S."/>
        </authorList>
    </citation>
    <scope>NUCLEOTIDE SEQUENCE [LARGE SCALE GENOMIC DNA]</scope>
    <source>
        <strain evidence="8 9">12B1</strain>
    </source>
</reference>